<evidence type="ECO:0000313" key="11">
    <source>
        <dbReference type="EMBL" id="OWM62660.1"/>
    </source>
</evidence>
<evidence type="ECO:0000313" key="12">
    <source>
        <dbReference type="EMBL" id="PKI53491.1"/>
    </source>
</evidence>
<feature type="signal peptide" evidence="9">
    <location>
        <begin position="1"/>
        <end position="18"/>
    </location>
</feature>
<dbReference type="EMBL" id="PGOL01001857">
    <property type="protein sequence ID" value="PKI53491.1"/>
    <property type="molecule type" value="Genomic_DNA"/>
</dbReference>
<sequence>MASAWATAISMLMLRVLATMFLAASMALMITNKYTDSNGTKTTFKDIIAYRYVLATAASGIAYGLLQLPFAVYYAYTEKRLLLKDYMPEFDFYGDKIISYFLASGVGAGFAVSFELKRYVDRFFFFRGLLQLAEEDKSKADKFLDRGSIATGLIAGGFLCMAVVSVLSSMNRTLRSRGFFK</sequence>
<dbReference type="Pfam" id="PF04535">
    <property type="entry name" value="CASP_dom"/>
    <property type="match status" value="1"/>
</dbReference>
<organism evidence="11 13">
    <name type="scientific">Punica granatum</name>
    <name type="common">Pomegranate</name>
    <dbReference type="NCBI Taxonomy" id="22663"/>
    <lineage>
        <taxon>Eukaryota</taxon>
        <taxon>Viridiplantae</taxon>
        <taxon>Streptophyta</taxon>
        <taxon>Embryophyta</taxon>
        <taxon>Tracheophyta</taxon>
        <taxon>Spermatophyta</taxon>
        <taxon>Magnoliopsida</taxon>
        <taxon>eudicotyledons</taxon>
        <taxon>Gunneridae</taxon>
        <taxon>Pentapetalae</taxon>
        <taxon>rosids</taxon>
        <taxon>malvids</taxon>
        <taxon>Myrtales</taxon>
        <taxon>Lythraceae</taxon>
        <taxon>Punica</taxon>
    </lineage>
</organism>
<protein>
    <recommendedName>
        <fullName evidence="8">CASP-like protein</fullName>
    </recommendedName>
</protein>
<dbReference type="Proteomes" id="UP000233551">
    <property type="component" value="Unassembled WGS sequence"/>
</dbReference>
<feature type="transmembrane region" description="Helical" evidence="8">
    <location>
        <begin position="50"/>
        <end position="76"/>
    </location>
</feature>
<keyword evidence="14" id="KW-1185">Reference proteome</keyword>
<keyword evidence="4 8" id="KW-1003">Cell membrane</keyword>
<keyword evidence="5 8" id="KW-0812">Transmembrane</keyword>
<evidence type="ECO:0000313" key="13">
    <source>
        <dbReference type="Proteomes" id="UP000197138"/>
    </source>
</evidence>
<name>A0A218VRE1_PUNGR</name>
<reference evidence="11" key="2">
    <citation type="submission" date="2017-06" db="EMBL/GenBank/DDBJ databases">
        <title>The pomegranate genome and the genomics of punicalagin biosynthesis.</title>
        <authorList>
            <person name="Xu C."/>
        </authorList>
    </citation>
    <scope>NUCLEOTIDE SEQUENCE [LARGE SCALE GENOMIC DNA]</scope>
    <source>
        <tissue evidence="11">Fresh leaf</tissue>
    </source>
</reference>
<feature type="transmembrane region" description="Helical" evidence="8">
    <location>
        <begin position="97"/>
        <end position="114"/>
    </location>
</feature>
<dbReference type="GO" id="GO:0005886">
    <property type="term" value="C:plasma membrane"/>
    <property type="evidence" value="ECO:0007669"/>
    <property type="project" value="UniProtKB-SubCell"/>
</dbReference>
<dbReference type="Proteomes" id="UP000197138">
    <property type="component" value="Unassembled WGS sequence"/>
</dbReference>
<comment type="similarity">
    <text evidence="2 8">Belongs to the Casparian strip membrane proteins (CASP) family.</text>
</comment>
<dbReference type="OrthoDB" id="685197at2759"/>
<reference evidence="13" key="1">
    <citation type="journal article" date="2017" name="Plant J.">
        <title>The pomegranate (Punica granatum L.) genome and the genomics of punicalagin biosynthesis.</title>
        <authorList>
            <person name="Qin G."/>
            <person name="Xu C."/>
            <person name="Ming R."/>
            <person name="Tang H."/>
            <person name="Guyot R."/>
            <person name="Kramer E.M."/>
            <person name="Hu Y."/>
            <person name="Yi X."/>
            <person name="Qi Y."/>
            <person name="Xu X."/>
            <person name="Gao Z."/>
            <person name="Pan H."/>
            <person name="Jian J."/>
            <person name="Tian Y."/>
            <person name="Yue Z."/>
            <person name="Xu Y."/>
        </authorList>
    </citation>
    <scope>NUCLEOTIDE SEQUENCE [LARGE SCALE GENOMIC DNA]</scope>
    <source>
        <strain evidence="13">cv. Dabenzi</strain>
    </source>
</reference>
<keyword evidence="9" id="KW-0732">Signal</keyword>
<evidence type="ECO:0000259" key="10">
    <source>
        <dbReference type="Pfam" id="PF04535"/>
    </source>
</evidence>
<dbReference type="PANTHER" id="PTHR33573:SF17">
    <property type="entry name" value="CASP-LIKE PROTEIN 4D1"/>
    <property type="match status" value="1"/>
</dbReference>
<keyword evidence="7 8" id="KW-0472">Membrane</keyword>
<evidence type="ECO:0000256" key="2">
    <source>
        <dbReference type="ARBA" id="ARBA00007651"/>
    </source>
</evidence>
<comment type="caution">
    <text evidence="11">The sequence shown here is derived from an EMBL/GenBank/DDBJ whole genome shotgun (WGS) entry which is preliminary data.</text>
</comment>
<evidence type="ECO:0000256" key="4">
    <source>
        <dbReference type="ARBA" id="ARBA00022475"/>
    </source>
</evidence>
<feature type="chain" id="PRO_5014071509" description="CASP-like protein" evidence="9">
    <location>
        <begin position="19"/>
        <end position="181"/>
    </location>
</feature>
<dbReference type="EMBL" id="MTKT01006319">
    <property type="protein sequence ID" value="OWM62660.1"/>
    <property type="molecule type" value="Genomic_DNA"/>
</dbReference>
<dbReference type="InterPro" id="IPR006702">
    <property type="entry name" value="CASP_dom"/>
</dbReference>
<reference evidence="12 14" key="3">
    <citation type="submission" date="2017-11" db="EMBL/GenBank/DDBJ databases">
        <title>De-novo sequencing of pomegranate (Punica granatum L.) genome.</title>
        <authorList>
            <person name="Akparov Z."/>
            <person name="Amiraslanov A."/>
            <person name="Hajiyeva S."/>
            <person name="Abbasov M."/>
            <person name="Kaur K."/>
            <person name="Hamwieh A."/>
            <person name="Solovyev V."/>
            <person name="Salamov A."/>
            <person name="Braich B."/>
            <person name="Kosarev P."/>
            <person name="Mahmoud A."/>
            <person name="Hajiyev E."/>
            <person name="Babayeva S."/>
            <person name="Izzatullayeva V."/>
            <person name="Mammadov A."/>
            <person name="Mammadov A."/>
            <person name="Sharifova S."/>
            <person name="Ojaghi J."/>
            <person name="Eynullazada K."/>
            <person name="Bayramov B."/>
            <person name="Abdulazimova A."/>
            <person name="Shahmuradov I."/>
        </authorList>
    </citation>
    <scope>NUCLEOTIDE SEQUENCE [LARGE SCALE GENOMIC DNA]</scope>
    <source>
        <strain evidence="12">AG2017</strain>
        <strain evidence="14">cv. AG2017</strain>
        <tissue evidence="12">Leaf</tissue>
    </source>
</reference>
<evidence type="ECO:0000256" key="7">
    <source>
        <dbReference type="ARBA" id="ARBA00023136"/>
    </source>
</evidence>
<dbReference type="AlphaFoldDB" id="A0A218VRE1"/>
<keyword evidence="6 8" id="KW-1133">Transmembrane helix</keyword>
<dbReference type="PANTHER" id="PTHR33573">
    <property type="entry name" value="CASP-LIKE PROTEIN 4A4"/>
    <property type="match status" value="1"/>
</dbReference>
<comment type="subunit">
    <text evidence="3 8">Homodimer and heterodimers.</text>
</comment>
<evidence type="ECO:0000256" key="3">
    <source>
        <dbReference type="ARBA" id="ARBA00011489"/>
    </source>
</evidence>
<evidence type="ECO:0000256" key="8">
    <source>
        <dbReference type="RuleBase" id="RU361233"/>
    </source>
</evidence>
<comment type="subcellular location">
    <subcellularLocation>
        <location evidence="1 8">Cell membrane</location>
        <topology evidence="1 8">Multi-pass membrane protein</topology>
    </subcellularLocation>
</comment>
<evidence type="ECO:0000256" key="1">
    <source>
        <dbReference type="ARBA" id="ARBA00004651"/>
    </source>
</evidence>
<evidence type="ECO:0000256" key="6">
    <source>
        <dbReference type="ARBA" id="ARBA00022989"/>
    </source>
</evidence>
<gene>
    <name evidence="11" type="ORF">CDL15_Pgr019954</name>
    <name evidence="12" type="ORF">CRG98_026181</name>
</gene>
<dbReference type="GeneID" id="116214957"/>
<evidence type="ECO:0000313" key="14">
    <source>
        <dbReference type="Proteomes" id="UP000233551"/>
    </source>
</evidence>
<feature type="transmembrane region" description="Helical" evidence="8">
    <location>
        <begin position="12"/>
        <end position="30"/>
    </location>
</feature>
<evidence type="ECO:0000256" key="5">
    <source>
        <dbReference type="ARBA" id="ARBA00022692"/>
    </source>
</evidence>
<accession>A0A218VRE1</accession>
<proteinExistence type="inferred from homology"/>
<feature type="transmembrane region" description="Helical" evidence="8">
    <location>
        <begin position="147"/>
        <end position="167"/>
    </location>
</feature>
<evidence type="ECO:0000256" key="9">
    <source>
        <dbReference type="SAM" id="SignalP"/>
    </source>
</evidence>
<feature type="domain" description="Casparian strip membrane protein" evidence="10">
    <location>
        <begin position="8"/>
        <end position="113"/>
    </location>
</feature>